<accession>A0ABR7J3L6</accession>
<name>A0ABR7J3L6_9FLAO</name>
<comment type="caution">
    <text evidence="1">The sequence shown here is derived from an EMBL/GenBank/DDBJ whole genome shotgun (WGS) entry which is preliminary data.</text>
</comment>
<sequence length="501" mass="53284">MKKTTSLNNALPVFLFIFMMLITASLSAQVGIGTVTPDASSVLDVTSTTQGVLTPRMTTTQKNAITSPANGLMVFDTTLKGFYFYDTTTSLWLPMNNVAASSDRLNFKRIKSTDVLATVLASEKAAGGGTKYVLNTNTLYEINGTISVDLPIDLNNAYITGLDTNEDKLVKATGNLFDGSKGGSIRNLVLQATLGNVFNLTASAAESFIFRDSIVVSSANVGTISGFGLVFCSIIQYVGNSNGVVYNNITKLLLSNIGWFGNNSGTFEKLTGTFGLVQKQSGFTEVTGTSIGLDVSSNPIITGDAVLREVVFTGTLGTGQYVNRYTSGSYTNFNFNNKWTVNCPGIPREDDSAAVGDANSDFGVGSGSLTTLSGTPTKLNAGTTTSTNLFRFSTGSTDNRLQYLGNKKRFFKVSGASSFQSNGSSSNNTIFIFYIAKNGTVINQSKIYVLSNSSNDVLAVPFQTIVELSPNDYVEVYAQRFVSGAYGSGNVLSVSMNLIVN</sequence>
<proteinExistence type="predicted"/>
<gene>
    <name evidence="1" type="ORF">H8R23_01860</name>
</gene>
<evidence type="ECO:0000313" key="1">
    <source>
        <dbReference type="EMBL" id="MBC5840136.1"/>
    </source>
</evidence>
<organism evidence="1 2">
    <name type="scientific">Flavobacterium kayseriense</name>
    <dbReference type="NCBI Taxonomy" id="2764714"/>
    <lineage>
        <taxon>Bacteria</taxon>
        <taxon>Pseudomonadati</taxon>
        <taxon>Bacteroidota</taxon>
        <taxon>Flavobacteriia</taxon>
        <taxon>Flavobacteriales</taxon>
        <taxon>Flavobacteriaceae</taxon>
        <taxon>Flavobacterium</taxon>
    </lineage>
</organism>
<reference evidence="1 2" key="1">
    <citation type="submission" date="2020-08" db="EMBL/GenBank/DDBJ databases">
        <title>Description of novel Flavobacterium F-380 isolate.</title>
        <authorList>
            <person name="Saticioglu I.B."/>
            <person name="Duman M."/>
            <person name="Altun S."/>
        </authorList>
    </citation>
    <scope>NUCLEOTIDE SEQUENCE [LARGE SCALE GENOMIC DNA]</scope>
    <source>
        <strain evidence="1 2">F-380</strain>
    </source>
</reference>
<evidence type="ECO:0008006" key="3">
    <source>
        <dbReference type="Google" id="ProtNLM"/>
    </source>
</evidence>
<keyword evidence="2" id="KW-1185">Reference proteome</keyword>
<dbReference type="EMBL" id="JACRUJ010000001">
    <property type="protein sequence ID" value="MBC5840136.1"/>
    <property type="molecule type" value="Genomic_DNA"/>
</dbReference>
<evidence type="ECO:0000313" key="2">
    <source>
        <dbReference type="Proteomes" id="UP000629963"/>
    </source>
</evidence>
<dbReference type="RefSeq" id="WP_187008731.1">
    <property type="nucleotide sequence ID" value="NZ_JACRUI010000001.1"/>
</dbReference>
<protein>
    <recommendedName>
        <fullName evidence="3">Cell wall anchor protein</fullName>
    </recommendedName>
</protein>
<dbReference type="Proteomes" id="UP000629963">
    <property type="component" value="Unassembled WGS sequence"/>
</dbReference>